<dbReference type="Proteomes" id="UP001157502">
    <property type="component" value="Chromosome 30"/>
</dbReference>
<proteinExistence type="predicted"/>
<evidence type="ECO:0000313" key="2">
    <source>
        <dbReference type="Proteomes" id="UP001157502"/>
    </source>
</evidence>
<evidence type="ECO:0000313" key="1">
    <source>
        <dbReference type="EMBL" id="KAJ7989241.1"/>
    </source>
</evidence>
<comment type="caution">
    <text evidence="1">The sequence shown here is derived from an EMBL/GenBank/DDBJ whole genome shotgun (WGS) entry which is preliminary data.</text>
</comment>
<reference evidence="1" key="1">
    <citation type="submission" date="2021-05" db="EMBL/GenBank/DDBJ databases">
        <authorList>
            <person name="Pan Q."/>
            <person name="Jouanno E."/>
            <person name="Zahm M."/>
            <person name="Klopp C."/>
            <person name="Cabau C."/>
            <person name="Louis A."/>
            <person name="Berthelot C."/>
            <person name="Parey E."/>
            <person name="Roest Crollius H."/>
            <person name="Montfort J."/>
            <person name="Robinson-Rechavi M."/>
            <person name="Bouchez O."/>
            <person name="Lampietro C."/>
            <person name="Lopez Roques C."/>
            <person name="Donnadieu C."/>
            <person name="Postlethwait J."/>
            <person name="Bobe J."/>
            <person name="Dillon D."/>
            <person name="Chandos A."/>
            <person name="von Hippel F."/>
            <person name="Guiguen Y."/>
        </authorList>
    </citation>
    <scope>NUCLEOTIDE SEQUENCE</scope>
    <source>
        <strain evidence="1">YG-Jan2019</strain>
    </source>
</reference>
<name>A0ACC2FCV5_DALPE</name>
<protein>
    <submittedName>
        <fullName evidence="1">Uncharacterized protein</fullName>
    </submittedName>
</protein>
<accession>A0ACC2FCV5</accession>
<keyword evidence="2" id="KW-1185">Reference proteome</keyword>
<dbReference type="EMBL" id="CM055757">
    <property type="protein sequence ID" value="KAJ7989241.1"/>
    <property type="molecule type" value="Genomic_DNA"/>
</dbReference>
<organism evidence="1 2">
    <name type="scientific">Dallia pectoralis</name>
    <name type="common">Alaska blackfish</name>
    <dbReference type="NCBI Taxonomy" id="75939"/>
    <lineage>
        <taxon>Eukaryota</taxon>
        <taxon>Metazoa</taxon>
        <taxon>Chordata</taxon>
        <taxon>Craniata</taxon>
        <taxon>Vertebrata</taxon>
        <taxon>Euteleostomi</taxon>
        <taxon>Actinopterygii</taxon>
        <taxon>Neopterygii</taxon>
        <taxon>Teleostei</taxon>
        <taxon>Protacanthopterygii</taxon>
        <taxon>Esociformes</taxon>
        <taxon>Umbridae</taxon>
        <taxon>Dallia</taxon>
    </lineage>
</organism>
<gene>
    <name evidence="1" type="ORF">DPEC_G00317450</name>
</gene>
<sequence>MMRIPKGISPGSGRGSVGMSCSQKKLFSGVKTELFGTGLSSPPLTSVPSGYFTQICNTTAAEPGRANCLYATPHGPDAKPSRSSSGRLPAKRKLDLEDPLYLPDFRTPKGKGGVAIARLPSPKTPKSPGERTRYDTSLGLLTKKFVGLLSESPDGVLDLNWATEVLEVQKRRIYDITNVLEGVQLIRKKSKNNIQWMVGGVFEGSASGGEKSRILRQELGDLDRAEKVLDDLITSSSTDLKELTDHQDNQRLGYVTYQDFRSIAGLHDQTVIAVKAPLETKLEVPESSKGSQQIYLKSKNGPIQVYLCPEEGLEEASPVKSIATPGKEYPCPPVAHTAAPSPDKAPPLYSIVKLEPQIATVKQEMRHTAVKLEHADASPPVVDSPAPSATTLLDVEGLLGLPPSLLQMTEDQLPCAGFAHDPNGPFVSFSPPLDHDDYLWGLEAGEGVSDFFDTYDLGDLLRS</sequence>